<dbReference type="EMBL" id="JALBCA010000088">
    <property type="protein sequence ID" value="KAI2383545.1"/>
    <property type="molecule type" value="Genomic_DNA"/>
</dbReference>
<accession>A0ACB8URB0</accession>
<proteinExistence type="predicted"/>
<name>A0ACB8URB0_9EURO</name>
<protein>
    <submittedName>
        <fullName evidence="1">Uncharacterized protein</fullName>
    </submittedName>
</protein>
<sequence>MGRAAHKYSSNKLPLLKLARDGYVSCKTSLEGALKDLNVKHITDMCESEDTSDGIPFFEAEAENLRSVSDHLCPETPKRTFSVFDLTEPWRTYARLKNESTNNNIKVDMDENEKAAFKLVLKPPRMDNIRAIELCSESSTDDLMPPPLHIRKTREKARGLPKISIPDRSLLPLPLFSPPLSPPMAGDPKPPSRAPNPGPSTPRKFQSRIPIPIDAIELTPTKTKRHSPQVTENKVTIQPSICMLSILSSLPSQLETNINNIDILISQATEIQHVHKATKSNRLASFWSFDFKSNEAQPGCYNDGTRVISNGMETRQERILRLRSEGWNTVGIKNPERGWKGSEYYERICAEALSELYGN</sequence>
<organism evidence="1">
    <name type="scientific">Ophidiomyces ophidiicola</name>
    <dbReference type="NCBI Taxonomy" id="1387563"/>
    <lineage>
        <taxon>Eukaryota</taxon>
        <taxon>Fungi</taxon>
        <taxon>Dikarya</taxon>
        <taxon>Ascomycota</taxon>
        <taxon>Pezizomycotina</taxon>
        <taxon>Eurotiomycetes</taxon>
        <taxon>Eurotiomycetidae</taxon>
        <taxon>Onygenales</taxon>
        <taxon>Onygenaceae</taxon>
        <taxon>Ophidiomyces</taxon>
    </lineage>
</organism>
<evidence type="ECO:0000313" key="1">
    <source>
        <dbReference type="EMBL" id="KAI2383545.1"/>
    </source>
</evidence>
<gene>
    <name evidence="1" type="ORF">LOY88_005181</name>
</gene>
<reference evidence="1" key="1">
    <citation type="journal article" date="2022" name="bioRxiv">
        <title>Population genetic analysis of Ophidiomyces ophidiicola, the causative agent of snake fungal disease, indicates recent introductions to the USA.</title>
        <authorList>
            <person name="Ladner J.T."/>
            <person name="Palmer J.M."/>
            <person name="Ettinger C.L."/>
            <person name="Stajich J.E."/>
            <person name="Farrell T.M."/>
            <person name="Glorioso B.M."/>
            <person name="Lawson B."/>
            <person name="Price S.J."/>
            <person name="Stengle A.G."/>
            <person name="Grear D.A."/>
            <person name="Lorch J.M."/>
        </authorList>
    </citation>
    <scope>NUCLEOTIDE SEQUENCE</scope>
    <source>
        <strain evidence="1">NWHC 24266-5</strain>
    </source>
</reference>
<comment type="caution">
    <text evidence="1">The sequence shown here is derived from an EMBL/GenBank/DDBJ whole genome shotgun (WGS) entry which is preliminary data.</text>
</comment>